<dbReference type="AlphaFoldDB" id="A0AA39PAI5"/>
<comment type="caution">
    <text evidence="1">The sequence shown here is derived from an EMBL/GenBank/DDBJ whole genome shotgun (WGS) entry which is preliminary data.</text>
</comment>
<dbReference type="Proteomes" id="UP001175227">
    <property type="component" value="Unassembled WGS sequence"/>
</dbReference>
<evidence type="ECO:0000313" key="1">
    <source>
        <dbReference type="EMBL" id="KAK0480320.1"/>
    </source>
</evidence>
<reference evidence="1" key="1">
    <citation type="submission" date="2023-06" db="EMBL/GenBank/DDBJ databases">
        <authorList>
            <consortium name="Lawrence Berkeley National Laboratory"/>
            <person name="Ahrendt S."/>
            <person name="Sahu N."/>
            <person name="Indic B."/>
            <person name="Wong-Bajracharya J."/>
            <person name="Merenyi Z."/>
            <person name="Ke H.-M."/>
            <person name="Monk M."/>
            <person name="Kocsube S."/>
            <person name="Drula E."/>
            <person name="Lipzen A."/>
            <person name="Balint B."/>
            <person name="Henrissat B."/>
            <person name="Andreopoulos B."/>
            <person name="Martin F.M."/>
            <person name="Harder C.B."/>
            <person name="Rigling D."/>
            <person name="Ford K.L."/>
            <person name="Foster G.D."/>
            <person name="Pangilinan J."/>
            <person name="Papanicolaou A."/>
            <person name="Barry K."/>
            <person name="LaButti K."/>
            <person name="Viragh M."/>
            <person name="Koriabine M."/>
            <person name="Yan M."/>
            <person name="Riley R."/>
            <person name="Champramary S."/>
            <person name="Plett K.L."/>
            <person name="Tsai I.J."/>
            <person name="Slot J."/>
            <person name="Sipos G."/>
            <person name="Plett J."/>
            <person name="Nagy L.G."/>
            <person name="Grigoriev I.V."/>
        </authorList>
    </citation>
    <scope>NUCLEOTIDE SEQUENCE</scope>
    <source>
        <strain evidence="1">ICMP 16352</strain>
    </source>
</reference>
<name>A0AA39PAI5_9AGAR</name>
<evidence type="ECO:0000313" key="2">
    <source>
        <dbReference type="Proteomes" id="UP001175227"/>
    </source>
</evidence>
<accession>A0AA39PAI5</accession>
<dbReference type="EMBL" id="JAUEPR010000010">
    <property type="protein sequence ID" value="KAK0480320.1"/>
    <property type="molecule type" value="Genomic_DNA"/>
</dbReference>
<keyword evidence="2" id="KW-1185">Reference proteome</keyword>
<gene>
    <name evidence="1" type="ORF">IW261DRAFT_1419519</name>
</gene>
<protein>
    <submittedName>
        <fullName evidence="1">Uncharacterized protein</fullName>
    </submittedName>
</protein>
<proteinExistence type="predicted"/>
<organism evidence="1 2">
    <name type="scientific">Armillaria novae-zelandiae</name>
    <dbReference type="NCBI Taxonomy" id="153914"/>
    <lineage>
        <taxon>Eukaryota</taxon>
        <taxon>Fungi</taxon>
        <taxon>Dikarya</taxon>
        <taxon>Basidiomycota</taxon>
        <taxon>Agaricomycotina</taxon>
        <taxon>Agaricomycetes</taxon>
        <taxon>Agaricomycetidae</taxon>
        <taxon>Agaricales</taxon>
        <taxon>Marasmiineae</taxon>
        <taxon>Physalacriaceae</taxon>
        <taxon>Armillaria</taxon>
    </lineage>
</organism>
<sequence length="120" mass="13232">MARGTEMRERHSRKGTARILVFYRDSIELEIVVKTESIIRTADIIMPGDDDGPICTTSSFRPERLPVESSEIDLFSLRSYSAFDARQVVSGDTQSSTGATLSALVTSQRACSSQAVKENQ</sequence>